<keyword evidence="5 9" id="KW-0288">FMN</keyword>
<comment type="similarity">
    <text evidence="9">In the C-terminal section; belongs to the flavoprotein pyridine nucleotide cytochrome reductase family.</text>
</comment>
<dbReference type="SUPFAM" id="SSF63380">
    <property type="entry name" value="Riboflavin synthase domain-like"/>
    <property type="match status" value="1"/>
</dbReference>
<dbReference type="GO" id="GO:0016226">
    <property type="term" value="P:iron-sulfur cluster assembly"/>
    <property type="evidence" value="ECO:0007669"/>
    <property type="project" value="UniProtKB-UniRule"/>
</dbReference>
<feature type="binding site" evidence="9">
    <location>
        <begin position="10"/>
        <end position="15"/>
    </location>
    <ligand>
        <name>FMN</name>
        <dbReference type="ChEBI" id="CHEBI:58210"/>
    </ligand>
</feature>
<comment type="cofactor">
    <cofactor evidence="2 9">
        <name>FAD</name>
        <dbReference type="ChEBI" id="CHEBI:57692"/>
    </cofactor>
</comment>
<dbReference type="PANTHER" id="PTHR19384:SF10">
    <property type="entry name" value="NADPH-DEPENDENT DIFLAVIN OXIDOREDUCTASE 1"/>
    <property type="match status" value="1"/>
</dbReference>
<dbReference type="EMBL" id="KN880523">
    <property type="protein sequence ID" value="KIY67544.1"/>
    <property type="molecule type" value="Genomic_DNA"/>
</dbReference>
<comment type="similarity">
    <text evidence="9">Belongs to the NADPH-dependent diflavin oxidoreductase NDOR1 family.</text>
</comment>
<keyword evidence="13" id="KW-1185">Reference proteome</keyword>
<dbReference type="InterPro" id="IPR017938">
    <property type="entry name" value="Riboflavin_synthase-like_b-brl"/>
</dbReference>
<dbReference type="HAMAP" id="MF_03178">
    <property type="entry name" value="NDOR1"/>
    <property type="match status" value="1"/>
</dbReference>
<name>A0A0D7BBJ2_9AGAR</name>
<dbReference type="Pfam" id="PF00175">
    <property type="entry name" value="NAD_binding_1"/>
    <property type="match status" value="1"/>
</dbReference>
<evidence type="ECO:0000256" key="6">
    <source>
        <dbReference type="ARBA" id="ARBA00022827"/>
    </source>
</evidence>
<evidence type="ECO:0000256" key="4">
    <source>
        <dbReference type="ARBA" id="ARBA00022630"/>
    </source>
</evidence>
<dbReference type="Gene3D" id="3.40.50.360">
    <property type="match status" value="1"/>
</dbReference>
<gene>
    <name evidence="9" type="primary">TAH18</name>
    <name evidence="12" type="ORF">CYLTODRAFT_436960</name>
</gene>
<comment type="cofactor">
    <cofactor evidence="1 9">
        <name>FMN</name>
        <dbReference type="ChEBI" id="CHEBI:58210"/>
    </cofactor>
</comment>
<comment type="similarity">
    <text evidence="9">In the N-terminal section; belongs to the flavodoxin family.</text>
</comment>
<keyword evidence="4 9" id="KW-0285">Flavoprotein</keyword>
<keyword evidence="6 9" id="KW-0274">FAD</keyword>
<comment type="catalytic activity">
    <reaction evidence="9">
        <text>2 oxidized [2Fe-2S]-[protein] + NADPH = 2 reduced [2Fe-2S]-[protein] + NADP(+) + H(+)</text>
        <dbReference type="Rhea" id="RHEA:67716"/>
        <dbReference type="Rhea" id="RHEA-COMP:17327"/>
        <dbReference type="Rhea" id="RHEA-COMP:17328"/>
        <dbReference type="ChEBI" id="CHEBI:15378"/>
        <dbReference type="ChEBI" id="CHEBI:33737"/>
        <dbReference type="ChEBI" id="CHEBI:33738"/>
        <dbReference type="ChEBI" id="CHEBI:57783"/>
        <dbReference type="ChEBI" id="CHEBI:58349"/>
    </reaction>
</comment>
<feature type="binding site" evidence="9">
    <location>
        <position position="595"/>
    </location>
    <ligand>
        <name>FAD</name>
        <dbReference type="ChEBI" id="CHEBI:57692"/>
    </ligand>
</feature>
<dbReference type="OrthoDB" id="1856718at2759"/>
<dbReference type="GO" id="GO:0005829">
    <property type="term" value="C:cytosol"/>
    <property type="evidence" value="ECO:0007669"/>
    <property type="project" value="TreeGrafter"/>
</dbReference>
<evidence type="ECO:0000313" key="13">
    <source>
        <dbReference type="Proteomes" id="UP000054007"/>
    </source>
</evidence>
<keyword evidence="7 9" id="KW-0521">NADP</keyword>
<evidence type="ECO:0000256" key="9">
    <source>
        <dbReference type="HAMAP-Rule" id="MF_03178"/>
    </source>
</evidence>
<evidence type="ECO:0000313" key="12">
    <source>
        <dbReference type="EMBL" id="KIY67544.1"/>
    </source>
</evidence>
<evidence type="ECO:0000256" key="3">
    <source>
        <dbReference type="ARBA" id="ARBA00022490"/>
    </source>
</evidence>
<dbReference type="InterPro" id="IPR003097">
    <property type="entry name" value="CysJ-like_FAD-binding"/>
</dbReference>
<feature type="binding site" evidence="9">
    <location>
        <begin position="511"/>
        <end position="512"/>
    </location>
    <ligand>
        <name>NADP(+)</name>
        <dbReference type="ChEBI" id="CHEBI:58349"/>
    </ligand>
</feature>
<dbReference type="GO" id="GO:0005739">
    <property type="term" value="C:mitochondrion"/>
    <property type="evidence" value="ECO:0007669"/>
    <property type="project" value="UniProtKB-SubCell"/>
</dbReference>
<evidence type="ECO:0000256" key="7">
    <source>
        <dbReference type="ARBA" id="ARBA00022857"/>
    </source>
</evidence>
<accession>A0A0D7BBJ2</accession>
<comment type="function">
    <text evidence="9">NADPH-dependent reductase which is a central component of the cytosolic iron-sulfur (Fe-S) protein assembly (CIA) machinery. Transfers electrons from NADPH via its FAD and FMN prosthetic groups to the [2Fe-2S] cluster of DRE2, another key component of the CIA machinery. In turn, this reduced cluster provides electrons for assembly of cytosolic iron-sulfur cluster proteins. Positively controls H(2)O(2)-induced cell death.</text>
</comment>
<dbReference type="InterPro" id="IPR008254">
    <property type="entry name" value="Flavodoxin/NO_synth"/>
</dbReference>
<feature type="binding site" evidence="9">
    <location>
        <begin position="95"/>
        <end position="104"/>
    </location>
    <ligand>
        <name>FMN</name>
        <dbReference type="ChEBI" id="CHEBI:58210"/>
    </ligand>
</feature>
<dbReference type="SUPFAM" id="SSF52218">
    <property type="entry name" value="Flavoproteins"/>
    <property type="match status" value="1"/>
</dbReference>
<keyword evidence="3 9" id="KW-0963">Cytoplasm</keyword>
<evidence type="ECO:0000256" key="1">
    <source>
        <dbReference type="ARBA" id="ARBA00001917"/>
    </source>
</evidence>
<evidence type="ECO:0000259" key="11">
    <source>
        <dbReference type="PROSITE" id="PS51384"/>
    </source>
</evidence>
<comment type="subunit">
    <text evidence="9">Interacts with DRE2; as part of the cytosolic iron-sulfur (Fe-S) protein assembly (CIA) machinery.</text>
</comment>
<dbReference type="Gene3D" id="2.40.30.10">
    <property type="entry name" value="Translation factors"/>
    <property type="match status" value="1"/>
</dbReference>
<feature type="domain" description="Flavodoxin-like" evidence="10">
    <location>
        <begin position="4"/>
        <end position="148"/>
    </location>
</feature>
<evidence type="ECO:0000259" key="10">
    <source>
        <dbReference type="PROSITE" id="PS50902"/>
    </source>
</evidence>
<evidence type="ECO:0000256" key="5">
    <source>
        <dbReference type="ARBA" id="ARBA00022643"/>
    </source>
</evidence>
<dbReference type="PRINTS" id="PR00371">
    <property type="entry name" value="FPNCR"/>
</dbReference>
<proteinExistence type="inferred from homology"/>
<dbReference type="GO" id="GO:0010181">
    <property type="term" value="F:FMN binding"/>
    <property type="evidence" value="ECO:0007669"/>
    <property type="project" value="UniProtKB-UniRule"/>
</dbReference>
<sequence length="596" mass="67338">MSEPLILFATESGNAQEAADYLSRQLKRISLPCRSQNVESYSPDELIHETVVIFLVSTTGSGVEPRAMTPLWNMLLRSDLPADLFDELHFAVFGLGDSSYERFCWAAKKLSRRLGGLGAIEICERGEGDDQHMLGTDGALFPWTESLLCVLAGLYDVEPPVESETQYTLPSPRATLSLATAVGPSPVSQAKASLSRDSTYHNATMKTNARMTADDWYQDVRRFEFTFDEDIEYQPGDVAVLHPLQLADEVESFLTSMGWGNIADEPYSITHVDKTQSMPSHVPAQTTLRELFTRYLSFTAVPRRAFFLYLRHFTTDSIERDKLDEFLSSTPEGAEDLYDYVYKVRRTIFEILGEFHGAREGLRDRLDYLFDIFPPIRPREFSIASCAGETGRTRQLELCVAIVKYRTRLRQPRRGLCTAYMADMKPGDQVMIGLKKGFIKLPDKKDTPIICIGPGTGVAPMRSLILQRISEGIYNNTLYFGCRSTKKDHHFQSEWESLAKEDKLTYRVACSRDGPEGVKRTYVQDLIEQDKARIWELIEAQGAWVYISGSSNKMPTAVKASLALCAQECGGMVETEAKEYIRTMEREGRLTEECWS</sequence>
<feature type="binding site" evidence="9">
    <location>
        <begin position="379"/>
        <end position="382"/>
    </location>
    <ligand>
        <name>FAD</name>
        <dbReference type="ChEBI" id="CHEBI:57692"/>
    </ligand>
</feature>
<comment type="subcellular location">
    <subcellularLocation>
        <location evidence="9">Cytoplasm</location>
    </subcellularLocation>
    <subcellularLocation>
        <location evidence="9">Mitochondrion</location>
    </subcellularLocation>
    <text evidence="9">Relocalizes to mitochondria after H(2)O(2) exposure.</text>
</comment>
<dbReference type="InterPro" id="IPR017927">
    <property type="entry name" value="FAD-bd_FR_type"/>
</dbReference>
<dbReference type="Pfam" id="PF00258">
    <property type="entry name" value="Flavodoxin_1"/>
    <property type="match status" value="1"/>
</dbReference>
<dbReference type="AlphaFoldDB" id="A0A0D7BBJ2"/>
<dbReference type="GO" id="GO:0050660">
    <property type="term" value="F:flavin adenine dinucleotide binding"/>
    <property type="evidence" value="ECO:0007669"/>
    <property type="project" value="UniProtKB-UniRule"/>
</dbReference>
<dbReference type="InterPro" id="IPR001094">
    <property type="entry name" value="Flavdoxin-like"/>
</dbReference>
<dbReference type="InterPro" id="IPR029039">
    <property type="entry name" value="Flavoprotein-like_sf"/>
</dbReference>
<dbReference type="PROSITE" id="PS50902">
    <property type="entry name" value="FLAVODOXIN_LIKE"/>
    <property type="match status" value="1"/>
</dbReference>
<dbReference type="GO" id="GO:0016651">
    <property type="term" value="F:oxidoreductase activity, acting on NAD(P)H"/>
    <property type="evidence" value="ECO:0007669"/>
    <property type="project" value="UniProtKB-UniRule"/>
</dbReference>
<protein>
    <recommendedName>
        <fullName evidence="9">NADPH-dependent diflavin oxidoreductase 1</fullName>
        <ecNumber evidence="9">1.18.1.-</ecNumber>
    </recommendedName>
    <alternativeName>
        <fullName evidence="9">NADPH-dependent FMN and FAD-containing oxidoreductase</fullName>
    </alternativeName>
</protein>
<comment type="caution">
    <text evidence="9">Lacks conserved residue(s) required for the propagation of feature annotation.</text>
</comment>
<organism evidence="12 13">
    <name type="scientific">Cylindrobasidium torrendii FP15055 ss-10</name>
    <dbReference type="NCBI Taxonomy" id="1314674"/>
    <lineage>
        <taxon>Eukaryota</taxon>
        <taxon>Fungi</taxon>
        <taxon>Dikarya</taxon>
        <taxon>Basidiomycota</taxon>
        <taxon>Agaricomycotina</taxon>
        <taxon>Agaricomycetes</taxon>
        <taxon>Agaricomycetidae</taxon>
        <taxon>Agaricales</taxon>
        <taxon>Marasmiineae</taxon>
        <taxon>Physalacriaceae</taxon>
        <taxon>Cylindrobasidium</taxon>
    </lineage>
</organism>
<dbReference type="InterPro" id="IPR001433">
    <property type="entry name" value="OxRdtase_FAD/NAD-bd"/>
</dbReference>
<dbReference type="Gene3D" id="1.20.990.10">
    <property type="entry name" value="NADPH-cytochrome p450 Reductase, Chain A, domain 3"/>
    <property type="match status" value="1"/>
</dbReference>
<feature type="binding site" evidence="9">
    <location>
        <position position="130"/>
    </location>
    <ligand>
        <name>FMN</name>
        <dbReference type="ChEBI" id="CHEBI:58210"/>
    </ligand>
</feature>
<dbReference type="InterPro" id="IPR028879">
    <property type="entry name" value="NDOR1"/>
</dbReference>
<dbReference type="GO" id="GO:0050661">
    <property type="term" value="F:NADP binding"/>
    <property type="evidence" value="ECO:0007669"/>
    <property type="project" value="UniProtKB-UniRule"/>
</dbReference>
<keyword evidence="8 9" id="KW-0560">Oxidoreductase</keyword>
<feature type="binding site" evidence="9">
    <location>
        <begin position="57"/>
        <end position="60"/>
    </location>
    <ligand>
        <name>FMN</name>
        <dbReference type="ChEBI" id="CHEBI:58210"/>
    </ligand>
</feature>
<dbReference type="Gene3D" id="3.40.50.80">
    <property type="entry name" value="Nucleotide-binding domain of ferredoxin-NADP reductase (FNR) module"/>
    <property type="match status" value="1"/>
</dbReference>
<dbReference type="PROSITE" id="PS51384">
    <property type="entry name" value="FAD_FR"/>
    <property type="match status" value="1"/>
</dbReference>
<dbReference type="PANTHER" id="PTHR19384">
    <property type="entry name" value="NITRIC OXIDE SYNTHASE-RELATED"/>
    <property type="match status" value="1"/>
</dbReference>
<evidence type="ECO:0000256" key="8">
    <source>
        <dbReference type="ARBA" id="ARBA00023002"/>
    </source>
</evidence>
<dbReference type="SUPFAM" id="SSF52343">
    <property type="entry name" value="Ferredoxin reductase-like, C-terminal NADP-linked domain"/>
    <property type="match status" value="1"/>
</dbReference>
<dbReference type="PRINTS" id="PR00369">
    <property type="entry name" value="FLAVODOXIN"/>
</dbReference>
<dbReference type="FunFam" id="3.40.50.80:FF:000032">
    <property type="entry name" value="NADPH-dependent diflavin oxidoreductase 1"/>
    <property type="match status" value="1"/>
</dbReference>
<dbReference type="InterPro" id="IPR001709">
    <property type="entry name" value="Flavoprot_Pyr_Nucl_cyt_Rdtase"/>
</dbReference>
<feature type="binding site" evidence="9">
    <location>
        <begin position="520"/>
        <end position="524"/>
    </location>
    <ligand>
        <name>NADP(+)</name>
        <dbReference type="ChEBI" id="CHEBI:58349"/>
    </ligand>
</feature>
<keyword evidence="9" id="KW-0496">Mitochondrion</keyword>
<dbReference type="InterPro" id="IPR039261">
    <property type="entry name" value="FNR_nucleotide-bd"/>
</dbReference>
<feature type="domain" description="FAD-binding FR-type" evidence="11">
    <location>
        <begin position="198"/>
        <end position="442"/>
    </location>
</feature>
<dbReference type="EC" id="1.18.1.-" evidence="9"/>
<dbReference type="Proteomes" id="UP000054007">
    <property type="component" value="Unassembled WGS sequence"/>
</dbReference>
<feature type="binding site" evidence="9">
    <location>
        <position position="456"/>
    </location>
    <ligand>
        <name>NADP(+)</name>
        <dbReference type="ChEBI" id="CHEBI:58349"/>
    </ligand>
</feature>
<feature type="binding site" evidence="9">
    <location>
        <begin position="415"/>
        <end position="418"/>
    </location>
    <ligand>
        <name>FAD</name>
        <dbReference type="ChEBI" id="CHEBI:57692"/>
    </ligand>
</feature>
<dbReference type="GO" id="GO:0160246">
    <property type="term" value="F:NADPH-iron-sulfur [2Fe-2S] protein oxidoreductase activity"/>
    <property type="evidence" value="ECO:0007669"/>
    <property type="project" value="InterPro"/>
</dbReference>
<evidence type="ECO:0000256" key="2">
    <source>
        <dbReference type="ARBA" id="ARBA00001974"/>
    </source>
</evidence>
<dbReference type="Pfam" id="PF00667">
    <property type="entry name" value="FAD_binding_1"/>
    <property type="match status" value="1"/>
</dbReference>
<feature type="binding site" evidence="9">
    <location>
        <position position="345"/>
    </location>
    <ligand>
        <name>FAD</name>
        <dbReference type="ChEBI" id="CHEBI:57692"/>
    </ligand>
</feature>
<dbReference type="InterPro" id="IPR023173">
    <property type="entry name" value="NADPH_Cyt_P450_Rdtase_alpha"/>
</dbReference>
<reference evidence="12 13" key="1">
    <citation type="journal article" date="2015" name="Fungal Genet. Biol.">
        <title>Evolution of novel wood decay mechanisms in Agaricales revealed by the genome sequences of Fistulina hepatica and Cylindrobasidium torrendii.</title>
        <authorList>
            <person name="Floudas D."/>
            <person name="Held B.W."/>
            <person name="Riley R."/>
            <person name="Nagy L.G."/>
            <person name="Koehler G."/>
            <person name="Ransdell A.S."/>
            <person name="Younus H."/>
            <person name="Chow J."/>
            <person name="Chiniquy J."/>
            <person name="Lipzen A."/>
            <person name="Tritt A."/>
            <person name="Sun H."/>
            <person name="Haridas S."/>
            <person name="LaButti K."/>
            <person name="Ohm R.A."/>
            <person name="Kues U."/>
            <person name="Blanchette R.A."/>
            <person name="Grigoriev I.V."/>
            <person name="Minto R.E."/>
            <person name="Hibbett D.S."/>
        </authorList>
    </citation>
    <scope>NUCLEOTIDE SEQUENCE [LARGE SCALE GENOMIC DNA]</scope>
    <source>
        <strain evidence="12 13">FP15055 ss-10</strain>
    </source>
</reference>
<dbReference type="STRING" id="1314674.A0A0D7BBJ2"/>